<evidence type="ECO:0000313" key="3">
    <source>
        <dbReference type="Proteomes" id="UP000719942"/>
    </source>
</evidence>
<keyword evidence="3" id="KW-1185">Reference proteome</keyword>
<comment type="caution">
    <text evidence="2">The sequence shown here is derived from an EMBL/GenBank/DDBJ whole genome shotgun (WGS) entry which is preliminary data.</text>
</comment>
<dbReference type="Pfam" id="PF11823">
    <property type="entry name" value="Se_S_carrier"/>
    <property type="match status" value="1"/>
</dbReference>
<proteinExistence type="predicted"/>
<organism evidence="2 3">
    <name type="scientific">Caproiciproducens faecalis</name>
    <dbReference type="NCBI Taxonomy" id="2820301"/>
    <lineage>
        <taxon>Bacteria</taxon>
        <taxon>Bacillati</taxon>
        <taxon>Bacillota</taxon>
        <taxon>Clostridia</taxon>
        <taxon>Eubacteriales</taxon>
        <taxon>Acutalibacteraceae</taxon>
        <taxon>Caproiciproducens</taxon>
    </lineage>
</organism>
<reference evidence="2 3" key="1">
    <citation type="submission" date="2021-03" db="EMBL/GenBank/DDBJ databases">
        <title>Caproiciproducens sp. nov. isolated from feces of cow.</title>
        <authorList>
            <person name="Choi J.-Y."/>
        </authorList>
    </citation>
    <scope>NUCLEOTIDE SEQUENCE [LARGE SCALE GENOMIC DNA]</scope>
    <source>
        <strain evidence="2 3">AGMB10547</strain>
    </source>
</reference>
<feature type="domain" description="Putative Se/S carrier protein-like" evidence="1">
    <location>
        <begin position="7"/>
        <end position="69"/>
    </location>
</feature>
<dbReference type="EMBL" id="JAGFNZ010000005">
    <property type="protein sequence ID" value="MBW7573611.1"/>
    <property type="molecule type" value="Genomic_DNA"/>
</dbReference>
<gene>
    <name evidence="2" type="ORF">J5W02_12400</name>
</gene>
<sequence>MIMGKPMILISSITYAMKSRDILFSYGIKAYVERKSGGNTAGCGYSIYVPDRTDEAERILRDAGVKILGRAERDGSS</sequence>
<evidence type="ECO:0000313" key="2">
    <source>
        <dbReference type="EMBL" id="MBW7573611.1"/>
    </source>
</evidence>
<evidence type="ECO:0000259" key="1">
    <source>
        <dbReference type="Pfam" id="PF11823"/>
    </source>
</evidence>
<dbReference type="Proteomes" id="UP000719942">
    <property type="component" value="Unassembled WGS sequence"/>
</dbReference>
<dbReference type="InterPro" id="IPR021778">
    <property type="entry name" value="Se/S_carrier-like"/>
</dbReference>
<protein>
    <submittedName>
        <fullName evidence="2">DUF3343 domain-containing protein</fullName>
    </submittedName>
</protein>
<name>A0ABS7DQP7_9FIRM</name>
<accession>A0ABS7DQP7</accession>